<dbReference type="Gene3D" id="3.40.50.150">
    <property type="entry name" value="Vaccinia Virus protein VP39"/>
    <property type="match status" value="1"/>
</dbReference>
<comment type="caution">
    <text evidence="7">The sequence shown here is derived from an EMBL/GenBank/DDBJ whole genome shotgun (WGS) entry which is preliminary data.</text>
</comment>
<accession>A0A3A4P4Y0</accession>
<evidence type="ECO:0000313" key="7">
    <source>
        <dbReference type="EMBL" id="RJP25875.1"/>
    </source>
</evidence>
<dbReference type="PIRSF" id="PIRSF005739">
    <property type="entry name" value="O-mtase"/>
    <property type="match status" value="1"/>
</dbReference>
<protein>
    <submittedName>
        <fullName evidence="7">Methyltransferase domain-containing protein</fullName>
    </submittedName>
</protein>
<dbReference type="Pfam" id="PF08100">
    <property type="entry name" value="Dimerisation"/>
    <property type="match status" value="1"/>
</dbReference>
<evidence type="ECO:0000256" key="3">
    <source>
        <dbReference type="ARBA" id="ARBA00022691"/>
    </source>
</evidence>
<evidence type="ECO:0000256" key="4">
    <source>
        <dbReference type="PIRSR" id="PIRSR005739-1"/>
    </source>
</evidence>
<gene>
    <name evidence="7" type="ORF">C4520_01610</name>
</gene>
<dbReference type="PANTHER" id="PTHR43712">
    <property type="entry name" value="PUTATIVE (AFU_ORTHOLOGUE AFUA_4G14580)-RELATED"/>
    <property type="match status" value="1"/>
</dbReference>
<reference evidence="7 8" key="1">
    <citation type="journal article" date="2017" name="ISME J.">
        <title>Energy and carbon metabolisms in a deep terrestrial subsurface fluid microbial community.</title>
        <authorList>
            <person name="Momper L."/>
            <person name="Jungbluth S.P."/>
            <person name="Lee M.D."/>
            <person name="Amend J.P."/>
        </authorList>
    </citation>
    <scope>NUCLEOTIDE SEQUENCE [LARGE SCALE GENOMIC DNA]</scope>
    <source>
        <strain evidence="7">SURF_5</strain>
    </source>
</reference>
<evidence type="ECO:0000256" key="1">
    <source>
        <dbReference type="ARBA" id="ARBA00022603"/>
    </source>
</evidence>
<keyword evidence="1 7" id="KW-0489">Methyltransferase</keyword>
<dbReference type="GO" id="GO:0046983">
    <property type="term" value="F:protein dimerization activity"/>
    <property type="evidence" value="ECO:0007669"/>
    <property type="project" value="InterPro"/>
</dbReference>
<dbReference type="PANTHER" id="PTHR43712:SF2">
    <property type="entry name" value="O-METHYLTRANSFERASE CICE"/>
    <property type="match status" value="1"/>
</dbReference>
<dbReference type="InterPro" id="IPR016461">
    <property type="entry name" value="COMT-like"/>
</dbReference>
<dbReference type="InterPro" id="IPR036388">
    <property type="entry name" value="WH-like_DNA-bd_sf"/>
</dbReference>
<proteinExistence type="predicted"/>
<name>A0A3A4P4Y0_ABYX5</name>
<feature type="active site" description="Proton acceptor" evidence="4">
    <location>
        <position position="238"/>
    </location>
</feature>
<feature type="domain" description="O-methyltransferase C-terminal" evidence="5">
    <location>
        <begin position="108"/>
        <end position="311"/>
    </location>
</feature>
<dbReference type="SUPFAM" id="SSF46785">
    <property type="entry name" value="Winged helix' DNA-binding domain"/>
    <property type="match status" value="1"/>
</dbReference>
<dbReference type="GO" id="GO:0008171">
    <property type="term" value="F:O-methyltransferase activity"/>
    <property type="evidence" value="ECO:0007669"/>
    <property type="project" value="InterPro"/>
</dbReference>
<evidence type="ECO:0000256" key="2">
    <source>
        <dbReference type="ARBA" id="ARBA00022679"/>
    </source>
</evidence>
<dbReference type="CDD" id="cd02440">
    <property type="entry name" value="AdoMet_MTases"/>
    <property type="match status" value="1"/>
</dbReference>
<dbReference type="GO" id="GO:0032259">
    <property type="term" value="P:methylation"/>
    <property type="evidence" value="ECO:0007669"/>
    <property type="project" value="UniProtKB-KW"/>
</dbReference>
<dbReference type="Proteomes" id="UP000265882">
    <property type="component" value="Unassembled WGS sequence"/>
</dbReference>
<dbReference type="EMBL" id="QZKU01000017">
    <property type="protein sequence ID" value="RJP25875.1"/>
    <property type="molecule type" value="Genomic_DNA"/>
</dbReference>
<dbReference type="InterPro" id="IPR029063">
    <property type="entry name" value="SAM-dependent_MTases_sf"/>
</dbReference>
<dbReference type="InterPro" id="IPR012967">
    <property type="entry name" value="COMT_dimerisation"/>
</dbReference>
<evidence type="ECO:0000259" key="5">
    <source>
        <dbReference type="Pfam" id="PF00891"/>
    </source>
</evidence>
<dbReference type="AlphaFoldDB" id="A0A3A4P4Y0"/>
<feature type="domain" description="O-methyltransferase dimerisation" evidence="6">
    <location>
        <begin position="16"/>
        <end position="74"/>
    </location>
</feature>
<organism evidence="7 8">
    <name type="scientific">Abyssobacteria bacterium (strain SURF_5)</name>
    <dbReference type="NCBI Taxonomy" id="2093360"/>
    <lineage>
        <taxon>Bacteria</taxon>
        <taxon>Pseudomonadati</taxon>
        <taxon>Candidatus Hydrogenedentota</taxon>
        <taxon>Candidatus Abyssobacteria</taxon>
    </lineage>
</organism>
<dbReference type="InterPro" id="IPR036390">
    <property type="entry name" value="WH_DNA-bd_sf"/>
</dbReference>
<keyword evidence="3" id="KW-0949">S-adenosyl-L-methionine</keyword>
<dbReference type="InterPro" id="IPR001077">
    <property type="entry name" value="COMT_C"/>
</dbReference>
<dbReference type="Pfam" id="PF00891">
    <property type="entry name" value="Methyltransf_2"/>
    <property type="match status" value="1"/>
</dbReference>
<evidence type="ECO:0000259" key="6">
    <source>
        <dbReference type="Pfam" id="PF08100"/>
    </source>
</evidence>
<dbReference type="Gene3D" id="1.10.10.10">
    <property type="entry name" value="Winged helix-like DNA-binding domain superfamily/Winged helix DNA-binding domain"/>
    <property type="match status" value="1"/>
</dbReference>
<dbReference type="SUPFAM" id="SSF53335">
    <property type="entry name" value="S-adenosyl-L-methionine-dependent methyltransferases"/>
    <property type="match status" value="1"/>
</dbReference>
<keyword evidence="2 7" id="KW-0808">Transferase</keyword>
<sequence>MDERSHLMSIIAQSRAFWEARILLTAAELDVFEPVLKTEKTAEAVAQELNADARGTEMLLDAVASLGLLDKKKGKFRVRPGYEKFLAKSSPETILPLLMHMAHLWDRWGRLTDIVCKGAEDVMGAPGERDEESLNAFIGAMHALGRRMADEVVSRLDLKGRKKLIDVGGGSGVYTIALLKAAPQMRATVFDYPAVIKIAEKKLAEEKLSDRVELVRGNFYKDALPSGHDLALLSAIIHQNSRKQNVDLYRKVYDALVPGGMIVIRDYVMNEEHTQPPDGAFFAINMLVNTEGGGTYSFSEISEDLHNAGFREAKLLHHAEMDSLVTAQKTQ</sequence>
<evidence type="ECO:0000313" key="8">
    <source>
        <dbReference type="Proteomes" id="UP000265882"/>
    </source>
</evidence>
<dbReference type="PROSITE" id="PS51683">
    <property type="entry name" value="SAM_OMT_II"/>
    <property type="match status" value="1"/>
</dbReference>